<dbReference type="EMBL" id="FWXV01000008">
    <property type="protein sequence ID" value="SMD22640.1"/>
    <property type="molecule type" value="Genomic_DNA"/>
</dbReference>
<feature type="signal peptide" evidence="1">
    <location>
        <begin position="1"/>
        <end position="25"/>
    </location>
</feature>
<name>A0A1W2FL71_KIBAR</name>
<evidence type="ECO:0000256" key="1">
    <source>
        <dbReference type="SAM" id="SignalP"/>
    </source>
</evidence>
<feature type="chain" id="PRO_5012551777" evidence="1">
    <location>
        <begin position="26"/>
        <end position="184"/>
    </location>
</feature>
<dbReference type="PANTHER" id="PTHR38593">
    <property type="entry name" value="BLR2558 PROTEIN"/>
    <property type="match status" value="1"/>
</dbReference>
<evidence type="ECO:0000259" key="2">
    <source>
        <dbReference type="Pfam" id="PF13628"/>
    </source>
</evidence>
<sequence length="184" mass="19770">MRVLSVLAALGLCGALTLVSPAAHAVDPQAVSVGVRQLSQQDRVFLERSHQNNLTEIIAGNLAVQKGECPQVRELGAMLITHHLALDAEVTAVATRYGVPLPQAPSAEQAAELSDLARRSGRDFDMAWLRFAIITHVQALALGEQEILLGQQPDVKQVAVKAQPVLRHHLEQAVAAWEKCAQSG</sequence>
<dbReference type="InterPro" id="IPR012347">
    <property type="entry name" value="Ferritin-like"/>
</dbReference>
<dbReference type="PANTHER" id="PTHR38593:SF1">
    <property type="entry name" value="BLR2558 PROTEIN"/>
    <property type="match status" value="1"/>
</dbReference>
<keyword evidence="1" id="KW-0732">Signal</keyword>
<accession>A0A1W2FL71</accession>
<evidence type="ECO:0000313" key="4">
    <source>
        <dbReference type="Proteomes" id="UP000192674"/>
    </source>
</evidence>
<organism evidence="3 4">
    <name type="scientific">Kibdelosporangium aridum</name>
    <dbReference type="NCBI Taxonomy" id="2030"/>
    <lineage>
        <taxon>Bacteria</taxon>
        <taxon>Bacillati</taxon>
        <taxon>Actinomycetota</taxon>
        <taxon>Actinomycetes</taxon>
        <taxon>Pseudonocardiales</taxon>
        <taxon>Pseudonocardiaceae</taxon>
        <taxon>Kibdelosporangium</taxon>
    </lineage>
</organism>
<reference evidence="3 4" key="1">
    <citation type="submission" date="2017-04" db="EMBL/GenBank/DDBJ databases">
        <authorList>
            <person name="Afonso C.L."/>
            <person name="Miller P.J."/>
            <person name="Scott M.A."/>
            <person name="Spackman E."/>
            <person name="Goraichik I."/>
            <person name="Dimitrov K.M."/>
            <person name="Suarez D.L."/>
            <person name="Swayne D.E."/>
        </authorList>
    </citation>
    <scope>NUCLEOTIDE SEQUENCE [LARGE SCALE GENOMIC DNA]</scope>
    <source>
        <strain evidence="3 4">DSM 43828</strain>
    </source>
</reference>
<dbReference type="RefSeq" id="WP_084431476.1">
    <property type="nucleotide sequence ID" value="NZ_FWXV01000008.1"/>
</dbReference>
<feature type="domain" description="DUF4142" evidence="2">
    <location>
        <begin position="40"/>
        <end position="174"/>
    </location>
</feature>
<dbReference type="AlphaFoldDB" id="A0A1W2FL71"/>
<gene>
    <name evidence="3" type="ORF">SAMN05661093_07547</name>
</gene>
<protein>
    <submittedName>
        <fullName evidence="3">Putative membrane protein</fullName>
    </submittedName>
</protein>
<dbReference type="Gene3D" id="1.20.1260.10">
    <property type="match status" value="1"/>
</dbReference>
<dbReference type="InterPro" id="IPR025419">
    <property type="entry name" value="DUF4142"/>
</dbReference>
<proteinExistence type="predicted"/>
<evidence type="ECO:0000313" key="3">
    <source>
        <dbReference type="EMBL" id="SMD22640.1"/>
    </source>
</evidence>
<dbReference type="Pfam" id="PF13628">
    <property type="entry name" value="DUF4142"/>
    <property type="match status" value="1"/>
</dbReference>
<dbReference type="Proteomes" id="UP000192674">
    <property type="component" value="Unassembled WGS sequence"/>
</dbReference>
<keyword evidence="4" id="KW-1185">Reference proteome</keyword>
<dbReference type="OrthoDB" id="4567117at2"/>